<dbReference type="PANTHER" id="PTHR46989:SF3">
    <property type="entry name" value="USPA DOMAIN-CONTAINING PROTEIN"/>
    <property type="match status" value="1"/>
</dbReference>
<dbReference type="Pfam" id="PF00582">
    <property type="entry name" value="Usp"/>
    <property type="match status" value="1"/>
</dbReference>
<dbReference type="Gene3D" id="3.40.50.620">
    <property type="entry name" value="HUPs"/>
    <property type="match status" value="1"/>
</dbReference>
<evidence type="ECO:0000259" key="1">
    <source>
        <dbReference type="Pfam" id="PF00582"/>
    </source>
</evidence>
<evidence type="ECO:0000313" key="2">
    <source>
        <dbReference type="EMBL" id="VDP87438.1"/>
    </source>
</evidence>
<keyword evidence="3" id="KW-1185">Reference proteome</keyword>
<evidence type="ECO:0000313" key="3">
    <source>
        <dbReference type="Proteomes" id="UP000272942"/>
    </source>
</evidence>
<feature type="domain" description="UspA" evidence="1">
    <location>
        <begin position="11"/>
        <end position="157"/>
    </location>
</feature>
<proteinExistence type="predicted"/>
<protein>
    <submittedName>
        <fullName evidence="4">Usp domain-containing protein</fullName>
    </submittedName>
</protein>
<dbReference type="Proteomes" id="UP000272942">
    <property type="component" value="Unassembled WGS sequence"/>
</dbReference>
<dbReference type="PRINTS" id="PR01438">
    <property type="entry name" value="UNVRSLSTRESS"/>
</dbReference>
<dbReference type="EMBL" id="UZAN01049476">
    <property type="protein sequence ID" value="VDP87438.1"/>
    <property type="molecule type" value="Genomic_DNA"/>
</dbReference>
<gene>
    <name evidence="2" type="ORF">ECPE_LOCUS10672</name>
</gene>
<dbReference type="OrthoDB" id="843225at2759"/>
<dbReference type="CDD" id="cd23659">
    <property type="entry name" value="USP_At3g01520-like"/>
    <property type="match status" value="1"/>
</dbReference>
<sequence length="160" mass="17865">MSTEKADAPKVRRILFPVDGSEHSKRAVNWYLDKFCRDSDLVFFLHIAEPHVSRPTQDSNASEVVSELHTKIRDSEKAGQELGEQYVNQVKQHGIEGRFLMRTGTKPGELIVSVAGDQFVDMIMIGNRGVGALRRTFLGSVSDYVLHHSNIPVVLVPPLV</sequence>
<dbReference type="InterPro" id="IPR006016">
    <property type="entry name" value="UspA"/>
</dbReference>
<reference evidence="4" key="1">
    <citation type="submission" date="2016-06" db="UniProtKB">
        <authorList>
            <consortium name="WormBaseParasite"/>
        </authorList>
    </citation>
    <scope>IDENTIFICATION</scope>
</reference>
<dbReference type="WBParaSite" id="ECPE_0001070401-mRNA-1">
    <property type="protein sequence ID" value="ECPE_0001070401-mRNA-1"/>
    <property type="gene ID" value="ECPE_0001070401"/>
</dbReference>
<dbReference type="PANTHER" id="PTHR46989">
    <property type="entry name" value="USP DOMAIN-CONTAINING PROTEIN"/>
    <property type="match status" value="1"/>
</dbReference>
<accession>A0A183AUN7</accession>
<dbReference type="AlphaFoldDB" id="A0A183AUN7"/>
<organism evidence="4">
    <name type="scientific">Echinostoma caproni</name>
    <dbReference type="NCBI Taxonomy" id="27848"/>
    <lineage>
        <taxon>Eukaryota</taxon>
        <taxon>Metazoa</taxon>
        <taxon>Spiralia</taxon>
        <taxon>Lophotrochozoa</taxon>
        <taxon>Platyhelminthes</taxon>
        <taxon>Trematoda</taxon>
        <taxon>Digenea</taxon>
        <taxon>Plagiorchiida</taxon>
        <taxon>Echinostomata</taxon>
        <taxon>Echinostomatoidea</taxon>
        <taxon>Echinostomatidae</taxon>
        <taxon>Echinostoma</taxon>
    </lineage>
</organism>
<reference evidence="2 3" key="2">
    <citation type="submission" date="2018-11" db="EMBL/GenBank/DDBJ databases">
        <authorList>
            <consortium name="Pathogen Informatics"/>
        </authorList>
    </citation>
    <scope>NUCLEOTIDE SEQUENCE [LARGE SCALE GENOMIC DNA]</scope>
    <source>
        <strain evidence="2 3">Egypt</strain>
    </source>
</reference>
<name>A0A183AUN7_9TREM</name>
<dbReference type="SUPFAM" id="SSF52402">
    <property type="entry name" value="Adenine nucleotide alpha hydrolases-like"/>
    <property type="match status" value="1"/>
</dbReference>
<dbReference type="InterPro" id="IPR006015">
    <property type="entry name" value="Universal_stress_UspA"/>
</dbReference>
<dbReference type="InterPro" id="IPR014729">
    <property type="entry name" value="Rossmann-like_a/b/a_fold"/>
</dbReference>
<evidence type="ECO:0000313" key="4">
    <source>
        <dbReference type="WBParaSite" id="ECPE_0001070401-mRNA-1"/>
    </source>
</evidence>